<dbReference type="GO" id="GO:0009570">
    <property type="term" value="C:chloroplast stroma"/>
    <property type="evidence" value="ECO:0007669"/>
    <property type="project" value="InterPro"/>
</dbReference>
<dbReference type="InterPro" id="IPR044242">
    <property type="entry name" value="LTD-like"/>
</dbReference>
<reference evidence="1" key="1">
    <citation type="submission" date="2021-01" db="EMBL/GenBank/DDBJ databases">
        <authorList>
            <person name="Corre E."/>
            <person name="Pelletier E."/>
            <person name="Niang G."/>
            <person name="Scheremetjew M."/>
            <person name="Finn R."/>
            <person name="Kale V."/>
            <person name="Holt S."/>
            <person name="Cochrane G."/>
            <person name="Meng A."/>
            <person name="Brown T."/>
            <person name="Cohen L."/>
        </authorList>
    </citation>
    <scope>NUCLEOTIDE SEQUENCE</scope>
    <source>
        <strain evidence="1">CCMP494</strain>
    </source>
</reference>
<proteinExistence type="predicted"/>
<evidence type="ECO:0000313" key="1">
    <source>
        <dbReference type="EMBL" id="CAD8590055.1"/>
    </source>
</evidence>
<organism evidence="1">
    <name type="scientific">Micromonas pusilla</name>
    <name type="common">Picoplanktonic green alga</name>
    <name type="synonym">Chromulina pusilla</name>
    <dbReference type="NCBI Taxonomy" id="38833"/>
    <lineage>
        <taxon>Eukaryota</taxon>
        <taxon>Viridiplantae</taxon>
        <taxon>Chlorophyta</taxon>
        <taxon>Mamiellophyceae</taxon>
        <taxon>Mamiellales</taxon>
        <taxon>Mamiellaceae</taxon>
        <taxon>Micromonas</taxon>
    </lineage>
</organism>
<dbReference type="AlphaFoldDB" id="A0A7S0KR84"/>
<dbReference type="Gene3D" id="1.25.40.20">
    <property type="entry name" value="Ankyrin repeat-containing domain"/>
    <property type="match status" value="1"/>
</dbReference>
<accession>A0A7S0KR84</accession>
<dbReference type="GO" id="GO:0009941">
    <property type="term" value="C:chloroplast envelope"/>
    <property type="evidence" value="ECO:0007669"/>
    <property type="project" value="TreeGrafter"/>
</dbReference>
<dbReference type="SUPFAM" id="SSF48403">
    <property type="entry name" value="Ankyrin repeat"/>
    <property type="match status" value="1"/>
</dbReference>
<dbReference type="EMBL" id="HBEV01009749">
    <property type="protein sequence ID" value="CAD8590055.1"/>
    <property type="molecule type" value="Transcribed_RNA"/>
</dbReference>
<protein>
    <submittedName>
        <fullName evidence="1">Uncharacterized protein</fullName>
    </submittedName>
</protein>
<dbReference type="GO" id="GO:0090391">
    <property type="term" value="P:granum assembly"/>
    <property type="evidence" value="ECO:0007669"/>
    <property type="project" value="InterPro"/>
</dbReference>
<dbReference type="GO" id="GO:0006886">
    <property type="term" value="P:intracellular protein transport"/>
    <property type="evidence" value="ECO:0007669"/>
    <property type="project" value="InterPro"/>
</dbReference>
<gene>
    <name evidence="1" type="ORF">MSP1404_LOCUS7459</name>
</gene>
<dbReference type="InterPro" id="IPR036770">
    <property type="entry name" value="Ankyrin_rpt-contain_sf"/>
</dbReference>
<sequence length="158" mass="16827">MFAVTSAVSCRAPLRVSTFKGKAVKASKAVKAARVAVTTSASWNPFAQNSNKAGIVGSQGREDYEAEDVEYYFNYMGILADEGSNDRMDALLNAGKHPIDVILLFAAAEGDVPKIEEILEAGADPKVTDMDGKTPMDLAGANNPGKKDIVVEMLQKAM</sequence>
<dbReference type="PANTHER" id="PTHR47317">
    <property type="entry name" value="PROTEIN LHCP TRANSLOCATION DEFECT"/>
    <property type="match status" value="1"/>
</dbReference>
<name>A0A7S0KR84_MICPS</name>
<dbReference type="PANTHER" id="PTHR47317:SF1">
    <property type="entry name" value="PROTEIN LHCP TRANSLOCATION DEFECT"/>
    <property type="match status" value="1"/>
</dbReference>